<accession>A0ACB8AWX9</accession>
<proteinExistence type="predicted"/>
<protein>
    <submittedName>
        <fullName evidence="1">Uncharacterized protein</fullName>
    </submittedName>
</protein>
<keyword evidence="2" id="KW-1185">Reference proteome</keyword>
<name>A0ACB8AWX9_9AGAM</name>
<dbReference type="Proteomes" id="UP000790709">
    <property type="component" value="Unassembled WGS sequence"/>
</dbReference>
<sequence>MGRRRKSPLPEALCEDENDNQPTVRRSGRSTQGQGGAVKQLEKVGEAVSQTSKKKCAKVSDHIAADTPMNPMAPAALEKPRWNVKSKKPPASASPALVAEAAAPEPTAAIQPKMHHASQGSRFGFKSSEAVDQGQQGSKKKDSPACPPLPSCPVTPPARPATPPTRLAAPLHPAACPAACPAARPACPATPPALPATPPARLAAPPRPTARPARPDTPPALPATPPACSAAPPHPAARPARPAAPPTHPAVIVQRSHAGQWTADAVEETDTDRSDQDDADEAMRSGDGGEEEGMRSGAGEEEQEEGMQSGVEEEGMHLGGGGEEEVADQENTSIHDWAQGMYEGEDGGDDGEQEMIGNNSEESDDDDIPRPPVRRHYNTNRNTRQRTSSPERGEGTYRDFTPDLDDILQHDPGNFDVAGTQYDQMDDDVYPLDENQEFQDENVWDRGSPSVDDWRRRKDREDHKDSRARCHVTTHAPSVDDEVMSLDVPESPVPAPHNKKKCSKHRPGSPDTNQPSSGSETPVIKRSRYSKTSKNDIVPVPSQISFYLPCWRQLLEEAKAEMHLHASIVDPWPKLEVTIDGVCTEILRQKLLDWTSTNRPLERGFFPEYQSGMKCLLYDDLTMFQTEMKKSAKTSCRSGYPLFPKKVLPKKQHTEFVKKGSARAAAQDENHRTDNFGAAPIRDGCISFYYANTRKSLKHTVEFRKTIPPEAVATYATAVKCVLHGYAEHRTDTKGPSFNGDRYRDELAHNKHLLSKVMKHEYHGPKTRRLLREWAQIGFNGARSSSDSSDYGGDNSDEEIVMD</sequence>
<gene>
    <name evidence="1" type="ORF">BV22DRAFT_1052111</name>
</gene>
<evidence type="ECO:0000313" key="2">
    <source>
        <dbReference type="Proteomes" id="UP000790709"/>
    </source>
</evidence>
<evidence type="ECO:0000313" key="1">
    <source>
        <dbReference type="EMBL" id="KAH7917905.1"/>
    </source>
</evidence>
<organism evidence="1 2">
    <name type="scientific">Leucogyrophana mollusca</name>
    <dbReference type="NCBI Taxonomy" id="85980"/>
    <lineage>
        <taxon>Eukaryota</taxon>
        <taxon>Fungi</taxon>
        <taxon>Dikarya</taxon>
        <taxon>Basidiomycota</taxon>
        <taxon>Agaricomycotina</taxon>
        <taxon>Agaricomycetes</taxon>
        <taxon>Agaricomycetidae</taxon>
        <taxon>Boletales</taxon>
        <taxon>Boletales incertae sedis</taxon>
        <taxon>Leucogyrophana</taxon>
    </lineage>
</organism>
<reference evidence="1" key="1">
    <citation type="journal article" date="2021" name="New Phytol.">
        <title>Evolutionary innovations through gain and loss of genes in the ectomycorrhizal Boletales.</title>
        <authorList>
            <person name="Wu G."/>
            <person name="Miyauchi S."/>
            <person name="Morin E."/>
            <person name="Kuo A."/>
            <person name="Drula E."/>
            <person name="Varga T."/>
            <person name="Kohler A."/>
            <person name="Feng B."/>
            <person name="Cao Y."/>
            <person name="Lipzen A."/>
            <person name="Daum C."/>
            <person name="Hundley H."/>
            <person name="Pangilinan J."/>
            <person name="Johnson J."/>
            <person name="Barry K."/>
            <person name="LaButti K."/>
            <person name="Ng V."/>
            <person name="Ahrendt S."/>
            <person name="Min B."/>
            <person name="Choi I.G."/>
            <person name="Park H."/>
            <person name="Plett J.M."/>
            <person name="Magnuson J."/>
            <person name="Spatafora J.W."/>
            <person name="Nagy L.G."/>
            <person name="Henrissat B."/>
            <person name="Grigoriev I.V."/>
            <person name="Yang Z.L."/>
            <person name="Xu J."/>
            <person name="Martin F.M."/>
        </authorList>
    </citation>
    <scope>NUCLEOTIDE SEQUENCE</scope>
    <source>
        <strain evidence="1">KUC20120723A-06</strain>
    </source>
</reference>
<comment type="caution">
    <text evidence="1">The sequence shown here is derived from an EMBL/GenBank/DDBJ whole genome shotgun (WGS) entry which is preliminary data.</text>
</comment>
<dbReference type="EMBL" id="MU266902">
    <property type="protein sequence ID" value="KAH7917905.1"/>
    <property type="molecule type" value="Genomic_DNA"/>
</dbReference>